<dbReference type="InterPro" id="IPR019734">
    <property type="entry name" value="TPR_rpt"/>
</dbReference>
<evidence type="ECO:0008006" key="12">
    <source>
        <dbReference type="Google" id="ProtNLM"/>
    </source>
</evidence>
<evidence type="ECO:0000256" key="5">
    <source>
        <dbReference type="ARBA" id="ARBA00022989"/>
    </source>
</evidence>
<keyword evidence="5" id="KW-1133">Transmembrane helix</keyword>
<keyword evidence="11" id="KW-1185">Reference proteome</keyword>
<sequence>MNSLKPSRLVKFFATLVTASVLLSAGGCMSVEQTSVDGREVNAEKAVNDHVKAAMTYLSDGQVGAAQRHLNRALELDPKSIPAHNALALSYSMTGELELAEKSYLDLLNIDPGYSTARNNYAGMLFKLGRTDEACDQWQTVVADGTYDRRAGAYYNLGQCRLVQQRFAPAEQAFERSIALDRNNPASYIELAKLYYGNGQYDKSQVLYSEYRNKKGQPSPSSLLLGIKLAVENGDQNAQASQALALKSLFPDSPEYLEYQRRARNQ</sequence>
<dbReference type="Pfam" id="PF13431">
    <property type="entry name" value="TPR_17"/>
    <property type="match status" value="1"/>
</dbReference>
<evidence type="ECO:0000256" key="4">
    <source>
        <dbReference type="ARBA" id="ARBA00022803"/>
    </source>
</evidence>
<organism evidence="10 11">
    <name type="scientific">Sinobacterium norvegicum</name>
    <dbReference type="NCBI Taxonomy" id="1641715"/>
    <lineage>
        <taxon>Bacteria</taxon>
        <taxon>Pseudomonadati</taxon>
        <taxon>Pseudomonadota</taxon>
        <taxon>Gammaproteobacteria</taxon>
        <taxon>Cellvibrionales</taxon>
        <taxon>Spongiibacteraceae</taxon>
        <taxon>Sinobacterium</taxon>
    </lineage>
</organism>
<dbReference type="Pfam" id="PF14559">
    <property type="entry name" value="TPR_19"/>
    <property type="match status" value="1"/>
</dbReference>
<dbReference type="EMBL" id="CAKLPX010000003">
    <property type="protein sequence ID" value="CAH0992653.1"/>
    <property type="molecule type" value="Genomic_DNA"/>
</dbReference>
<feature type="chain" id="PRO_5045476416" description="Type IV pilus biogenesis/stability protein PilW" evidence="9">
    <location>
        <begin position="31"/>
        <end position="266"/>
    </location>
</feature>
<dbReference type="SUPFAM" id="SSF48452">
    <property type="entry name" value="TPR-like"/>
    <property type="match status" value="1"/>
</dbReference>
<evidence type="ECO:0000256" key="7">
    <source>
        <dbReference type="ARBA" id="ARBA00038030"/>
    </source>
</evidence>
<dbReference type="InterPro" id="IPR013360">
    <property type="entry name" value="Pilus_4_PilW"/>
</dbReference>
<evidence type="ECO:0000313" key="11">
    <source>
        <dbReference type="Proteomes" id="UP000838100"/>
    </source>
</evidence>
<evidence type="ECO:0000256" key="3">
    <source>
        <dbReference type="ARBA" id="ARBA00022737"/>
    </source>
</evidence>
<reference evidence="10" key="1">
    <citation type="submission" date="2021-12" db="EMBL/GenBank/DDBJ databases">
        <authorList>
            <person name="Rodrigo-Torres L."/>
            <person name="Arahal R. D."/>
            <person name="Lucena T."/>
        </authorList>
    </citation>
    <scope>NUCLEOTIDE SEQUENCE</scope>
    <source>
        <strain evidence="10">CECT 8267</strain>
    </source>
</reference>
<gene>
    <name evidence="10" type="ORF">SIN8267_02786</name>
</gene>
<dbReference type="SMART" id="SM00028">
    <property type="entry name" value="TPR"/>
    <property type="match status" value="4"/>
</dbReference>
<comment type="subcellular location">
    <subcellularLocation>
        <location evidence="1">Membrane</location>
        <topology evidence="1">Single-pass membrane protein</topology>
    </subcellularLocation>
</comment>
<comment type="similarity">
    <text evidence="7">Belongs to the Tom70 family.</text>
</comment>
<keyword evidence="2" id="KW-0812">Transmembrane</keyword>
<dbReference type="NCBIfam" id="TIGR02521">
    <property type="entry name" value="type_IV_pilW"/>
    <property type="match status" value="1"/>
</dbReference>
<evidence type="ECO:0000256" key="1">
    <source>
        <dbReference type="ARBA" id="ARBA00004167"/>
    </source>
</evidence>
<feature type="signal peptide" evidence="9">
    <location>
        <begin position="1"/>
        <end position="30"/>
    </location>
</feature>
<evidence type="ECO:0000256" key="9">
    <source>
        <dbReference type="SAM" id="SignalP"/>
    </source>
</evidence>
<dbReference type="RefSeq" id="WP_290368513.1">
    <property type="nucleotide sequence ID" value="NZ_CAKLPX010000003.1"/>
</dbReference>
<keyword evidence="3" id="KW-0677">Repeat</keyword>
<dbReference type="Proteomes" id="UP000838100">
    <property type="component" value="Unassembled WGS sequence"/>
</dbReference>
<comment type="caution">
    <text evidence="10">The sequence shown here is derived from an EMBL/GenBank/DDBJ whole genome shotgun (WGS) entry which is preliminary data.</text>
</comment>
<proteinExistence type="inferred from homology"/>
<feature type="repeat" description="TPR" evidence="8">
    <location>
        <begin position="151"/>
        <end position="184"/>
    </location>
</feature>
<accession>A0ABM9AIQ5</accession>
<dbReference type="PROSITE" id="PS51257">
    <property type="entry name" value="PROKAR_LIPOPROTEIN"/>
    <property type="match status" value="1"/>
</dbReference>
<keyword evidence="9" id="KW-0732">Signal</keyword>
<feature type="repeat" description="TPR" evidence="8">
    <location>
        <begin position="47"/>
        <end position="80"/>
    </location>
</feature>
<keyword evidence="4 8" id="KW-0802">TPR repeat</keyword>
<evidence type="ECO:0000256" key="8">
    <source>
        <dbReference type="PROSITE-ProRule" id="PRU00339"/>
    </source>
</evidence>
<evidence type="ECO:0000256" key="6">
    <source>
        <dbReference type="ARBA" id="ARBA00023136"/>
    </source>
</evidence>
<dbReference type="Gene3D" id="1.25.40.10">
    <property type="entry name" value="Tetratricopeptide repeat domain"/>
    <property type="match status" value="1"/>
</dbReference>
<evidence type="ECO:0000313" key="10">
    <source>
        <dbReference type="EMBL" id="CAH0992653.1"/>
    </source>
</evidence>
<dbReference type="PANTHER" id="PTHR46208">
    <property type="entry name" value="MITOCHONDRIAL IMPORT RECEPTOR SUBUNIT TOM70"/>
    <property type="match status" value="1"/>
</dbReference>
<protein>
    <recommendedName>
        <fullName evidence="12">Type IV pilus biogenesis/stability protein PilW</fullName>
    </recommendedName>
</protein>
<dbReference type="InterPro" id="IPR011990">
    <property type="entry name" value="TPR-like_helical_dom_sf"/>
</dbReference>
<evidence type="ECO:0000256" key="2">
    <source>
        <dbReference type="ARBA" id="ARBA00022692"/>
    </source>
</evidence>
<name>A0ABM9AIQ5_9GAMM</name>
<keyword evidence="6" id="KW-0472">Membrane</keyword>
<dbReference type="PROSITE" id="PS50005">
    <property type="entry name" value="TPR"/>
    <property type="match status" value="2"/>
</dbReference>
<dbReference type="PANTHER" id="PTHR46208:SF1">
    <property type="entry name" value="MITOCHONDRIAL IMPORT RECEPTOR SUBUNIT TOM70"/>
    <property type="match status" value="1"/>
</dbReference>